<evidence type="ECO:0000256" key="1">
    <source>
        <dbReference type="SAM" id="Phobius"/>
    </source>
</evidence>
<dbReference type="RefSeq" id="WP_131449115.1">
    <property type="nucleotide sequence ID" value="NZ_SJZI01000042.1"/>
</dbReference>
<dbReference type="InterPro" id="IPR046661">
    <property type="entry name" value="DUF6770"/>
</dbReference>
<feature type="chain" id="PRO_5020496490" evidence="2">
    <location>
        <begin position="21"/>
        <end position="523"/>
    </location>
</feature>
<dbReference type="EMBL" id="SJZI01000042">
    <property type="protein sequence ID" value="TCJ14211.1"/>
    <property type="molecule type" value="Genomic_DNA"/>
</dbReference>
<keyword evidence="1" id="KW-0812">Transmembrane</keyword>
<organism evidence="3 4">
    <name type="scientific">Flaviaesturariibacter flavus</name>
    <dbReference type="NCBI Taxonomy" id="2502780"/>
    <lineage>
        <taxon>Bacteria</taxon>
        <taxon>Pseudomonadati</taxon>
        <taxon>Bacteroidota</taxon>
        <taxon>Chitinophagia</taxon>
        <taxon>Chitinophagales</taxon>
        <taxon>Chitinophagaceae</taxon>
        <taxon>Flaviaestuariibacter</taxon>
    </lineage>
</organism>
<keyword evidence="4" id="KW-1185">Reference proteome</keyword>
<keyword evidence="2" id="KW-0732">Signal</keyword>
<evidence type="ECO:0000256" key="2">
    <source>
        <dbReference type="SAM" id="SignalP"/>
    </source>
</evidence>
<protein>
    <submittedName>
        <fullName evidence="3">Uncharacterized protein</fullName>
    </submittedName>
</protein>
<sequence length="523" mass="58366">MKRKLTLALSLLLFTLMGHAQSKVFREVSDEISSDMKVITQDEALIGYLVFTQLEKINKDSFNYQVSIMDENLNDIGKLNFKSKNLELRDVSFEQDILCLAYVKSDLSDLKNTSMRKIRKSFDEAGNSVFTQLINLKGEIIHSATHPVELTLRDEVAYLRNSRPSLMAGRLKHDLSVKNIPGKGFAVFYGDEEKNRLFAMDLTGKQLWTKDIPKAQDFGMLTTATNVFLLTKKEARMKEGGYSVLGYAAEGGTANDPYELKDKQGRELRVLSFGADPVSGKPVITGNVINAQRGNDNHTATALAHGPYDGVFTVTINGPKRAQVKEVFSYWADGSKAPDISARGLFSENGAYTRFSRGMRDFNGNTYFAGPSYVRKPRIGGIIASVLFAPTFIVPFACAAVGYNKAKMTEPMLLRQDSTGRLRFENTIPGEQSRFLQAKVDLGYFPGKLFYSVANATTKSNFLIVDDADKAVIYNLEKRKIVRTVPHRDGKVSTYIVPAKEGHIMVVENNRKEKYTKLSIEAL</sequence>
<evidence type="ECO:0000313" key="3">
    <source>
        <dbReference type="EMBL" id="TCJ14211.1"/>
    </source>
</evidence>
<comment type="caution">
    <text evidence="3">The sequence shown here is derived from an EMBL/GenBank/DDBJ whole genome shotgun (WGS) entry which is preliminary data.</text>
</comment>
<accession>A0A4R1BB44</accession>
<gene>
    <name evidence="3" type="ORF">EPD60_09395</name>
</gene>
<keyword evidence="1" id="KW-1133">Transmembrane helix</keyword>
<dbReference type="AlphaFoldDB" id="A0A4R1BB44"/>
<feature type="signal peptide" evidence="2">
    <location>
        <begin position="1"/>
        <end position="20"/>
    </location>
</feature>
<proteinExistence type="predicted"/>
<reference evidence="3 4" key="1">
    <citation type="submission" date="2019-03" db="EMBL/GenBank/DDBJ databases">
        <authorList>
            <person name="Kim M.K.M."/>
        </authorList>
    </citation>
    <scope>NUCLEOTIDE SEQUENCE [LARGE SCALE GENOMIC DNA]</scope>
    <source>
        <strain evidence="3 4">17J68-12</strain>
    </source>
</reference>
<dbReference type="OrthoDB" id="617654at2"/>
<feature type="transmembrane region" description="Helical" evidence="1">
    <location>
        <begin position="379"/>
        <end position="403"/>
    </location>
</feature>
<evidence type="ECO:0000313" key="4">
    <source>
        <dbReference type="Proteomes" id="UP000295334"/>
    </source>
</evidence>
<keyword evidence="1" id="KW-0472">Membrane</keyword>
<dbReference type="Pfam" id="PF20559">
    <property type="entry name" value="DUF6770"/>
    <property type="match status" value="1"/>
</dbReference>
<dbReference type="Proteomes" id="UP000295334">
    <property type="component" value="Unassembled WGS sequence"/>
</dbReference>
<name>A0A4R1BB44_9BACT</name>